<evidence type="ECO:0000313" key="4">
    <source>
        <dbReference type="Proteomes" id="UP001341840"/>
    </source>
</evidence>
<feature type="coiled-coil region" evidence="1">
    <location>
        <begin position="472"/>
        <end position="569"/>
    </location>
</feature>
<accession>A0ABU6VHW5</accession>
<organism evidence="3 4">
    <name type="scientific">Stylosanthes scabra</name>
    <dbReference type="NCBI Taxonomy" id="79078"/>
    <lineage>
        <taxon>Eukaryota</taxon>
        <taxon>Viridiplantae</taxon>
        <taxon>Streptophyta</taxon>
        <taxon>Embryophyta</taxon>
        <taxon>Tracheophyta</taxon>
        <taxon>Spermatophyta</taxon>
        <taxon>Magnoliopsida</taxon>
        <taxon>eudicotyledons</taxon>
        <taxon>Gunneridae</taxon>
        <taxon>Pentapetalae</taxon>
        <taxon>rosids</taxon>
        <taxon>fabids</taxon>
        <taxon>Fabales</taxon>
        <taxon>Fabaceae</taxon>
        <taxon>Papilionoideae</taxon>
        <taxon>50 kb inversion clade</taxon>
        <taxon>dalbergioids sensu lato</taxon>
        <taxon>Dalbergieae</taxon>
        <taxon>Pterocarpus clade</taxon>
        <taxon>Stylosanthes</taxon>
    </lineage>
</organism>
<gene>
    <name evidence="3" type="ORF">PIB30_047937</name>
</gene>
<keyword evidence="1" id="KW-0175">Coiled coil</keyword>
<protein>
    <recommendedName>
        <fullName evidence="5">Transposase (Putative), gypsy type</fullName>
    </recommendedName>
</protein>
<feature type="compositionally biased region" description="Low complexity" evidence="2">
    <location>
        <begin position="333"/>
        <end position="344"/>
    </location>
</feature>
<dbReference type="Proteomes" id="UP001341840">
    <property type="component" value="Unassembled WGS sequence"/>
</dbReference>
<proteinExistence type="predicted"/>
<name>A0ABU6VHW5_9FABA</name>
<reference evidence="3 4" key="1">
    <citation type="journal article" date="2023" name="Plants (Basel)">
        <title>Bridging the Gap: Combining Genomics and Transcriptomics Approaches to Understand Stylosanthes scabra, an Orphan Legume from the Brazilian Caatinga.</title>
        <authorList>
            <person name="Ferreira-Neto J.R.C."/>
            <person name="da Silva M.D."/>
            <person name="Binneck E."/>
            <person name="de Melo N.F."/>
            <person name="da Silva R.H."/>
            <person name="de Melo A.L.T.M."/>
            <person name="Pandolfi V."/>
            <person name="Bustamante F.O."/>
            <person name="Brasileiro-Vidal A.C."/>
            <person name="Benko-Iseppon A.M."/>
        </authorList>
    </citation>
    <scope>NUCLEOTIDE SEQUENCE [LARGE SCALE GENOMIC DNA]</scope>
    <source>
        <tissue evidence="3">Leaves</tissue>
    </source>
</reference>
<keyword evidence="4" id="KW-1185">Reference proteome</keyword>
<feature type="region of interest" description="Disordered" evidence="2">
    <location>
        <begin position="333"/>
        <end position="398"/>
    </location>
</feature>
<evidence type="ECO:0008006" key="5">
    <source>
        <dbReference type="Google" id="ProtNLM"/>
    </source>
</evidence>
<evidence type="ECO:0000256" key="2">
    <source>
        <dbReference type="SAM" id="MobiDB-lite"/>
    </source>
</evidence>
<sequence length="662" mass="74252">MFISREALGRVRGLNPKKQSTFIRSSEKRWFCRCQTFWYNLSTYNFGERGKMGKKKSCQNVKVPRPLSAVEQGLYDWVEETIFTQPSVLEDSLPELRRRMSLTEDVASEGDFILEAAGPSDRLPFQAGEGDHHFLWVYQELFTRLGVRLRFTNFQKEVMMRCRVAVSQLHLNGRGLLQTFERVCLHFGFRPTGRLFLYIYDVLIPPMLPAPGRRAFWLDDRGNPFPWVYWNRGVKDFVIHSLDSLETAPFDFLVSLPAGLPKRNNLTCRWILDNPDAVVGKFLDDLLLVKMKKTKLDRMMAMMADPSRMAPRAILPTGVASATAVAAAASSAATSSSNSATPAAQVPPPPPASSKAKKSFAKRERSEAVNVEGEEGAREDPAADLKQKRRRKDKDKEEDLVDRVLGEDSAWEHAINSLDLAFPREYSYRKALDGGLTSSSVRKHLQGVLPDQLLGESWRLSCQSLACLQIGLESALAAKTKAEEALLAAEDQASVLKVERNSALEKVESLSQQLSQKEMEHRSALEQVARLDEDVKVLKAQLKSSQLSMSKDQNRAESAESKLKSLSASFVSTQAELGKAREEANYWCTEWKSLGTEAKEMCQETLEIVLDQVSHLCPGVDFSAINLKTRWDPKGRRIYISEELLDDGAEAAETLPEVVVGQ</sequence>
<evidence type="ECO:0000313" key="3">
    <source>
        <dbReference type="EMBL" id="MED6172213.1"/>
    </source>
</evidence>
<dbReference type="EMBL" id="JASCZI010151345">
    <property type="protein sequence ID" value="MED6172213.1"/>
    <property type="molecule type" value="Genomic_DNA"/>
</dbReference>
<feature type="compositionally biased region" description="Basic and acidic residues" evidence="2">
    <location>
        <begin position="375"/>
        <end position="386"/>
    </location>
</feature>
<comment type="caution">
    <text evidence="3">The sequence shown here is derived from an EMBL/GenBank/DDBJ whole genome shotgun (WGS) entry which is preliminary data.</text>
</comment>
<evidence type="ECO:0000256" key="1">
    <source>
        <dbReference type="SAM" id="Coils"/>
    </source>
</evidence>